<gene>
    <name evidence="1" type="ORF">L596_013350</name>
</gene>
<organism evidence="1 2">
    <name type="scientific">Steinernema carpocapsae</name>
    <name type="common">Entomopathogenic nematode</name>
    <dbReference type="NCBI Taxonomy" id="34508"/>
    <lineage>
        <taxon>Eukaryota</taxon>
        <taxon>Metazoa</taxon>
        <taxon>Ecdysozoa</taxon>
        <taxon>Nematoda</taxon>
        <taxon>Chromadorea</taxon>
        <taxon>Rhabditida</taxon>
        <taxon>Tylenchina</taxon>
        <taxon>Panagrolaimomorpha</taxon>
        <taxon>Strongyloidoidea</taxon>
        <taxon>Steinernematidae</taxon>
        <taxon>Steinernema</taxon>
    </lineage>
</organism>
<comment type="caution">
    <text evidence="1">The sequence shown here is derived from an EMBL/GenBank/DDBJ whole genome shotgun (WGS) entry which is preliminary data.</text>
</comment>
<dbReference type="AlphaFoldDB" id="A0A4U5P0R1"/>
<reference evidence="1 2" key="2">
    <citation type="journal article" date="2019" name="G3 (Bethesda)">
        <title>Hybrid Assembly of the Genome of the Entomopathogenic Nematode Steinernema carpocapsae Identifies the X-Chromosome.</title>
        <authorList>
            <person name="Serra L."/>
            <person name="Macchietto M."/>
            <person name="Macias-Munoz A."/>
            <person name="McGill C.J."/>
            <person name="Rodriguez I.M."/>
            <person name="Rodriguez B."/>
            <person name="Murad R."/>
            <person name="Mortazavi A."/>
        </authorList>
    </citation>
    <scope>NUCLEOTIDE SEQUENCE [LARGE SCALE GENOMIC DNA]</scope>
    <source>
        <strain evidence="1 2">ALL</strain>
    </source>
</reference>
<reference evidence="1 2" key="1">
    <citation type="journal article" date="2015" name="Genome Biol.">
        <title>Comparative genomics of Steinernema reveals deeply conserved gene regulatory networks.</title>
        <authorList>
            <person name="Dillman A.R."/>
            <person name="Macchietto M."/>
            <person name="Porter C.F."/>
            <person name="Rogers A."/>
            <person name="Williams B."/>
            <person name="Antoshechkin I."/>
            <person name="Lee M.M."/>
            <person name="Goodwin Z."/>
            <person name="Lu X."/>
            <person name="Lewis E.E."/>
            <person name="Goodrich-Blair H."/>
            <person name="Stock S.P."/>
            <person name="Adams B.J."/>
            <person name="Sternberg P.W."/>
            <person name="Mortazavi A."/>
        </authorList>
    </citation>
    <scope>NUCLEOTIDE SEQUENCE [LARGE SCALE GENOMIC DNA]</scope>
    <source>
        <strain evidence="1 2">ALL</strain>
    </source>
</reference>
<keyword evidence="2" id="KW-1185">Reference proteome</keyword>
<name>A0A4U5P0R1_STECR</name>
<proteinExistence type="predicted"/>
<dbReference type="Proteomes" id="UP000298663">
    <property type="component" value="Unassembled WGS sequence"/>
</dbReference>
<evidence type="ECO:0000313" key="2">
    <source>
        <dbReference type="Proteomes" id="UP000298663"/>
    </source>
</evidence>
<evidence type="ECO:0000313" key="1">
    <source>
        <dbReference type="EMBL" id="TKR89213.1"/>
    </source>
</evidence>
<sequence>MNRLFLSSAPFGLPENQKELDAAYETIEGLKKEKKGWIQLRRIVDRLIKCYPLFENALYRIERQNPSLVTTLRELVGEDEEDEFDGENNGVFDDMYEDESEVSIEDSFEALFDSVIPLRPDSSHVQERSSSFRRFLEDMDEEEPGDSFESFEDFVIPLRPDEESNNHFRSLRQDSDFPSSREFLFRSSDLNQEIEEHEFMNESNSLPSIPTDRPIRVIYDFMDSHDSRHGAENDLFTNDVTNSEEDIDVLTYVVHLLDHYRIPEHKRHFFDGLIMDGRRIDEEEKKRLKELIETVFEIDG</sequence>
<protein>
    <submittedName>
        <fullName evidence="1">Uncharacterized protein</fullName>
    </submittedName>
</protein>
<accession>A0A4U5P0R1</accession>
<dbReference type="EMBL" id="AZBU02000003">
    <property type="protein sequence ID" value="TKR89213.1"/>
    <property type="molecule type" value="Genomic_DNA"/>
</dbReference>